<gene>
    <name evidence="2" type="ORF">DPMN_165225</name>
</gene>
<dbReference type="EMBL" id="JAIWYP010000008">
    <property type="protein sequence ID" value="KAH3787105.1"/>
    <property type="molecule type" value="Genomic_DNA"/>
</dbReference>
<name>A0A9D4EUY9_DREPO</name>
<evidence type="ECO:0000313" key="3">
    <source>
        <dbReference type="Proteomes" id="UP000828390"/>
    </source>
</evidence>
<evidence type="ECO:0000313" key="2">
    <source>
        <dbReference type="EMBL" id="KAH3787105.1"/>
    </source>
</evidence>
<comment type="caution">
    <text evidence="2">The sequence shown here is derived from an EMBL/GenBank/DDBJ whole genome shotgun (WGS) entry which is preliminary data.</text>
</comment>
<sequence>MNLLLQTIVSEISCTSLVHTDNACEPLLESIQNEENTDAHTLNKCKEDHTSLSPSVSKEDSKNGLNESEQDEIPETLLELRKNAEMRDTTTAAKGCQFCIKCVSVYCNSDEEPAHISLGDHIEVRMKGRLGILKHHAIVESFQYQGNGNASIKVIDVEYKNKNYKSFSRKLCSRGEMVIQSH</sequence>
<feature type="region of interest" description="Disordered" evidence="1">
    <location>
        <begin position="47"/>
        <end position="71"/>
    </location>
</feature>
<protein>
    <submittedName>
        <fullName evidence="2">Uncharacterized protein</fullName>
    </submittedName>
</protein>
<accession>A0A9D4EUY9</accession>
<organism evidence="2 3">
    <name type="scientific">Dreissena polymorpha</name>
    <name type="common">Zebra mussel</name>
    <name type="synonym">Mytilus polymorpha</name>
    <dbReference type="NCBI Taxonomy" id="45954"/>
    <lineage>
        <taxon>Eukaryota</taxon>
        <taxon>Metazoa</taxon>
        <taxon>Spiralia</taxon>
        <taxon>Lophotrochozoa</taxon>
        <taxon>Mollusca</taxon>
        <taxon>Bivalvia</taxon>
        <taxon>Autobranchia</taxon>
        <taxon>Heteroconchia</taxon>
        <taxon>Euheterodonta</taxon>
        <taxon>Imparidentia</taxon>
        <taxon>Neoheterodontei</taxon>
        <taxon>Myida</taxon>
        <taxon>Dreissenoidea</taxon>
        <taxon>Dreissenidae</taxon>
        <taxon>Dreissena</taxon>
    </lineage>
</organism>
<dbReference type="Proteomes" id="UP000828390">
    <property type="component" value="Unassembled WGS sequence"/>
</dbReference>
<reference evidence="2" key="2">
    <citation type="submission" date="2020-11" db="EMBL/GenBank/DDBJ databases">
        <authorList>
            <person name="McCartney M.A."/>
            <person name="Auch B."/>
            <person name="Kono T."/>
            <person name="Mallez S."/>
            <person name="Becker A."/>
            <person name="Gohl D.M."/>
            <person name="Silverstein K.A.T."/>
            <person name="Koren S."/>
            <person name="Bechman K.B."/>
            <person name="Herman A."/>
            <person name="Abrahante J.E."/>
            <person name="Garbe J."/>
        </authorList>
    </citation>
    <scope>NUCLEOTIDE SEQUENCE</scope>
    <source>
        <strain evidence="2">Duluth1</strain>
        <tissue evidence="2">Whole animal</tissue>
    </source>
</reference>
<reference evidence="2" key="1">
    <citation type="journal article" date="2019" name="bioRxiv">
        <title>The Genome of the Zebra Mussel, Dreissena polymorpha: A Resource for Invasive Species Research.</title>
        <authorList>
            <person name="McCartney M.A."/>
            <person name="Auch B."/>
            <person name="Kono T."/>
            <person name="Mallez S."/>
            <person name="Zhang Y."/>
            <person name="Obille A."/>
            <person name="Becker A."/>
            <person name="Abrahante J.E."/>
            <person name="Garbe J."/>
            <person name="Badalamenti J.P."/>
            <person name="Herman A."/>
            <person name="Mangelson H."/>
            <person name="Liachko I."/>
            <person name="Sullivan S."/>
            <person name="Sone E.D."/>
            <person name="Koren S."/>
            <person name="Silverstein K.A.T."/>
            <person name="Beckman K.B."/>
            <person name="Gohl D.M."/>
        </authorList>
    </citation>
    <scope>NUCLEOTIDE SEQUENCE</scope>
    <source>
        <strain evidence="2">Duluth1</strain>
        <tissue evidence="2">Whole animal</tissue>
    </source>
</reference>
<keyword evidence="3" id="KW-1185">Reference proteome</keyword>
<dbReference type="AlphaFoldDB" id="A0A9D4EUY9"/>
<proteinExistence type="predicted"/>
<evidence type="ECO:0000256" key="1">
    <source>
        <dbReference type="SAM" id="MobiDB-lite"/>
    </source>
</evidence>